<reference evidence="2 3" key="1">
    <citation type="journal article" date="2024" name="bioRxiv">
        <title>Comparative genomics of Cryptococcus and Kwoniella reveals pathogenesis evolution and contrasting karyotype dynamics via intercentromeric recombination or chromosome fusion.</title>
        <authorList>
            <person name="Coelho M.A."/>
            <person name="David-Palma M."/>
            <person name="Shea T."/>
            <person name="Bowers K."/>
            <person name="McGinley-Smith S."/>
            <person name="Mohammad A.W."/>
            <person name="Gnirke A."/>
            <person name="Yurkov A.M."/>
            <person name="Nowrousian M."/>
            <person name="Sun S."/>
            <person name="Cuomo C.A."/>
            <person name="Heitman J."/>
        </authorList>
    </citation>
    <scope>NUCLEOTIDE SEQUENCE [LARGE SCALE GENOMIC DNA]</scope>
    <source>
        <strain evidence="2 3">CBS 13917</strain>
    </source>
</reference>
<dbReference type="Proteomes" id="UP001388673">
    <property type="component" value="Unassembled WGS sequence"/>
</dbReference>
<protein>
    <recommendedName>
        <fullName evidence="4">Arrestin-like N-terminal domain-containing protein</fullName>
    </recommendedName>
</protein>
<gene>
    <name evidence="2" type="ORF">IAR55_002477</name>
</gene>
<proteinExistence type="predicted"/>
<name>A0AAW0YSR1_9TREE</name>
<evidence type="ECO:0008006" key="4">
    <source>
        <dbReference type="Google" id="ProtNLM"/>
    </source>
</evidence>
<dbReference type="RefSeq" id="XP_066804279.1">
    <property type="nucleotide sequence ID" value="XM_066945590.1"/>
</dbReference>
<dbReference type="GeneID" id="92179735"/>
<dbReference type="EMBL" id="JBCAWK010000004">
    <property type="protein sequence ID" value="KAK8861654.1"/>
    <property type="molecule type" value="Genomic_DNA"/>
</dbReference>
<dbReference type="KEGG" id="kne:92179735"/>
<evidence type="ECO:0000313" key="2">
    <source>
        <dbReference type="EMBL" id="KAK8861654.1"/>
    </source>
</evidence>
<sequence>MEFHPHQNYLSAKVEVEFDKGGVVDMIGRANTGTSYSLPGHVILTLPTLPSTLHGEMRDMLLRIEIEGKSEFWDDQGRYTAMRLYSFQHPIASPHNSMPIPSHDPSRPNASFFQAVVQFDIRLPGWLPPSHDSGMTTVGYGVRVDAIIGWIGQKNVSKRVEPYNGLFSTAVAPSGSAKTSSFDRQLAKARPKSAFGSFSINKSLQPGEIDFSSSKSTPFTVHRHRLPSAISGPASDLCAREFSLTANSEEWNPLDCVVIVPGWVDLHGPEPRLQVKLRIQAKRGLSLAQSPLQNETATSVNGSAGSADVHMLDGFGSVPASCQRQLEPAAMERQSTHAGEESFIYLKELGVVVEEVEESRSYSFTSYTAAFPIPTEQPSRNSAEHQLLDPNSGRIVGSDQPQAIIITTPIRFGTSPTTVPLCGPKEVALPAYIQLYHENGERRLCDPPPLYMPSLARRRRTTPHPNPPLGSRPRSFAPSYNSLFPENEASRSSSSSVSSDTHHEDAYVNETASELSRSADSTGGGLALPTFSNSTLIESMDIDSEFSEFDESISDTPLDSDSSREATPAQDDEMDIDPPATCEAQGLTSSLLNDSESALRARKTIPVPVSSSASA</sequence>
<evidence type="ECO:0000256" key="1">
    <source>
        <dbReference type="SAM" id="MobiDB-lite"/>
    </source>
</evidence>
<feature type="region of interest" description="Disordered" evidence="1">
    <location>
        <begin position="443"/>
        <end position="531"/>
    </location>
</feature>
<dbReference type="AlphaFoldDB" id="A0AAW0YSR1"/>
<feature type="region of interest" description="Disordered" evidence="1">
    <location>
        <begin position="547"/>
        <end position="583"/>
    </location>
</feature>
<evidence type="ECO:0000313" key="3">
    <source>
        <dbReference type="Proteomes" id="UP001388673"/>
    </source>
</evidence>
<organism evidence="2 3">
    <name type="scientific">Kwoniella newhampshirensis</name>
    <dbReference type="NCBI Taxonomy" id="1651941"/>
    <lineage>
        <taxon>Eukaryota</taxon>
        <taxon>Fungi</taxon>
        <taxon>Dikarya</taxon>
        <taxon>Basidiomycota</taxon>
        <taxon>Agaricomycotina</taxon>
        <taxon>Tremellomycetes</taxon>
        <taxon>Tremellales</taxon>
        <taxon>Cryptococcaceae</taxon>
        <taxon>Kwoniella</taxon>
    </lineage>
</organism>
<keyword evidence="3" id="KW-1185">Reference proteome</keyword>
<accession>A0AAW0YSR1</accession>
<feature type="compositionally biased region" description="Low complexity" evidence="1">
    <location>
        <begin position="490"/>
        <end position="499"/>
    </location>
</feature>
<feature type="compositionally biased region" description="Polar residues" evidence="1">
    <location>
        <begin position="510"/>
        <end position="521"/>
    </location>
</feature>
<comment type="caution">
    <text evidence="2">The sequence shown here is derived from an EMBL/GenBank/DDBJ whole genome shotgun (WGS) entry which is preliminary data.</text>
</comment>